<dbReference type="InterPro" id="IPR014721">
    <property type="entry name" value="Ribsml_uS5_D2-typ_fold_subgr"/>
</dbReference>
<feature type="region of interest" description="Disordered" evidence="14">
    <location>
        <begin position="658"/>
        <end position="704"/>
    </location>
</feature>
<dbReference type="Gene3D" id="3.40.50.2000">
    <property type="entry name" value="Glycogen Phosphorylase B"/>
    <property type="match status" value="1"/>
</dbReference>
<dbReference type="Pfam" id="PF13579">
    <property type="entry name" value="Glyco_trans_4_4"/>
    <property type="match status" value="1"/>
</dbReference>
<keyword evidence="5" id="KW-0328">Glycosyltransferase</keyword>
<feature type="compositionally biased region" description="Low complexity" evidence="14">
    <location>
        <begin position="775"/>
        <end position="814"/>
    </location>
</feature>
<evidence type="ECO:0000256" key="15">
    <source>
        <dbReference type="SAM" id="Phobius"/>
    </source>
</evidence>
<dbReference type="GO" id="GO:0005524">
    <property type="term" value="F:ATP binding"/>
    <property type="evidence" value="ECO:0007669"/>
    <property type="project" value="UniProtKB-KW"/>
</dbReference>
<dbReference type="NCBIfam" id="TIGR00131">
    <property type="entry name" value="gal_kin"/>
    <property type="match status" value="1"/>
</dbReference>
<evidence type="ECO:0000259" key="16">
    <source>
        <dbReference type="Pfam" id="PF00288"/>
    </source>
</evidence>
<comment type="function">
    <text evidence="13">Participates in the formation of the lipid-linked precursor oligosaccharide for N-glycosylation. Involved in assembling the dolichol-pyrophosphate-GlcNAc(2)-Man(5) intermediate on the cytoplasmic surface of the ER.</text>
</comment>
<keyword evidence="8" id="KW-0547">Nucleotide-binding</keyword>
<dbReference type="Gene3D" id="3.30.230.10">
    <property type="match status" value="1"/>
</dbReference>
<keyword evidence="21" id="KW-1185">Reference proteome</keyword>
<dbReference type="Gene3D" id="1.20.1440.340">
    <property type="match status" value="1"/>
</dbReference>
<dbReference type="InterPro" id="IPR026051">
    <property type="entry name" value="ALG1-like"/>
</dbReference>
<reference evidence="20" key="2">
    <citation type="journal article" date="2019" name="IMA Fungus">
        <title>Genome sequencing and comparison of five Tilletia species to identify candidate genes for the detection of regulated species infecting wheat.</title>
        <authorList>
            <person name="Nguyen H.D.T."/>
            <person name="Sultana T."/>
            <person name="Kesanakurti P."/>
            <person name="Hambleton S."/>
        </authorList>
    </citation>
    <scope>NUCLEOTIDE SEQUENCE</scope>
    <source>
        <strain evidence="20">DAOMC 236426</strain>
    </source>
</reference>
<dbReference type="GO" id="GO:0004335">
    <property type="term" value="F:galactokinase activity"/>
    <property type="evidence" value="ECO:0007669"/>
    <property type="project" value="InterPro"/>
</dbReference>
<evidence type="ECO:0000313" key="20">
    <source>
        <dbReference type="EMBL" id="KAE8242446.1"/>
    </source>
</evidence>
<keyword evidence="6" id="KW-0808">Transferase</keyword>
<dbReference type="PANTHER" id="PTHR13036">
    <property type="entry name" value="BETA1,4 MANNOSYLTRANSFERASE"/>
    <property type="match status" value="1"/>
</dbReference>
<feature type="region of interest" description="Disordered" evidence="14">
    <location>
        <begin position="570"/>
        <end position="639"/>
    </location>
</feature>
<evidence type="ECO:0000256" key="14">
    <source>
        <dbReference type="SAM" id="MobiDB-lite"/>
    </source>
</evidence>
<dbReference type="InterPro" id="IPR019539">
    <property type="entry name" value="GalKase_N"/>
</dbReference>
<dbReference type="InterPro" id="IPR020568">
    <property type="entry name" value="Ribosomal_Su5_D2-typ_SF"/>
</dbReference>
<keyword evidence="12 15" id="KW-0472">Membrane</keyword>
<evidence type="ECO:0000256" key="12">
    <source>
        <dbReference type="ARBA" id="ARBA00023136"/>
    </source>
</evidence>
<evidence type="ECO:0000256" key="2">
    <source>
        <dbReference type="ARBA" id="ARBA00004922"/>
    </source>
</evidence>
<dbReference type="Gene3D" id="3.30.70.3170">
    <property type="match status" value="1"/>
</dbReference>
<feature type="region of interest" description="Disordered" evidence="14">
    <location>
        <begin position="724"/>
        <end position="970"/>
    </location>
</feature>
<evidence type="ECO:0000259" key="17">
    <source>
        <dbReference type="Pfam" id="PF08544"/>
    </source>
</evidence>
<evidence type="ECO:0000256" key="3">
    <source>
        <dbReference type="ARBA" id="ARBA00012611"/>
    </source>
</evidence>
<feature type="region of interest" description="Disordered" evidence="14">
    <location>
        <begin position="269"/>
        <end position="295"/>
    </location>
</feature>
<proteinExistence type="predicted"/>
<feature type="compositionally biased region" description="Gly residues" evidence="14">
    <location>
        <begin position="907"/>
        <end position="921"/>
    </location>
</feature>
<feature type="transmembrane region" description="Helical" evidence="15">
    <location>
        <begin position="109"/>
        <end position="131"/>
    </location>
</feature>
<dbReference type="InterPro" id="IPR036554">
    <property type="entry name" value="GHMP_kinase_C_sf"/>
</dbReference>
<dbReference type="SUPFAM" id="SSF55060">
    <property type="entry name" value="GHMP Kinase, C-terminal domain"/>
    <property type="match status" value="1"/>
</dbReference>
<accession>A0A8X7MN86</accession>
<protein>
    <recommendedName>
        <fullName evidence="4">Chitobiosyldiphosphodolichol beta-mannosyltransferase</fullName>
        <ecNumber evidence="3">2.4.1.142</ecNumber>
    </recommendedName>
</protein>
<gene>
    <name evidence="20" type="ORF">A4X06_0g6905</name>
</gene>
<dbReference type="EC" id="2.4.1.142" evidence="3"/>
<keyword evidence="11 15" id="KW-1133">Transmembrane helix</keyword>
<feature type="region of interest" description="Disordered" evidence="14">
    <location>
        <begin position="1042"/>
        <end position="1114"/>
    </location>
</feature>
<evidence type="ECO:0000256" key="6">
    <source>
        <dbReference type="ARBA" id="ARBA00022679"/>
    </source>
</evidence>
<dbReference type="Pfam" id="PF13692">
    <property type="entry name" value="Glyco_trans_1_4"/>
    <property type="match status" value="1"/>
</dbReference>
<evidence type="ECO:0000259" key="19">
    <source>
        <dbReference type="Pfam" id="PF13579"/>
    </source>
</evidence>
<sequence>MFIPALIILCSLGALSLFPLFLVVWVALHRSRTTTNQRSLKRSAAVVVLGDVGRSPRMCYHAQSLANEGWKVGLVGYNNTTLPPPLQRPSVRLHALIEPPGWFAKLPKAAFIVVAPLKIAIQSTSLFWALAVNVHPPPELILVQTPPALPTLFIVRLVAFLLRARVIIDWHNLGYTILGLRLGPSHPLVKLAGWLERVTGRTAFAHLFVTHAMKRHLDAQWGLQGHKAVLHDRPPVHFRRAQTHETHTLFKSLAPRIKPALADFWPTYTPPQSTPFTREASTKAQQPSLRPDRPVLAVSSTSWTADEDFDILLEAARKYEFRAQRLAQARSSISQLAQDDSHTNSASSSSSHLPITQSTPQQQQQQRLPKLLIIVTGKGQLRSHYERLIAMAEQDERWKFVRIRTAWLEVEEYPILLGSADIGISLHSSSSGLDLPMKVVDMLGCGLPVLALDFPCLPELISDGRNGLVFNSAGQLADQLAEVAFSGAGAGAGVRAGVGSAVAEEGAGAGAGEGRNWMVKAMEEDEALAFGWGDEPPEAIVAAASLAASARAVGSSSVHQDRLGSLKLKGAAAHGLPTHSSPSGTSSPSGRESVESGRPSVSLVGSPVLGSGHSGARAWDLSGTGANPEGHKRSARARKVATWTGNWRQVVRPLLNASEESVGEGKEGLLKGEGGGGRDGPNAERTRRKLERAKRKGKGLSVHHRKAFFGGSNVRQDEDYLLHYSDNGSETDDDDDEEEEQEEKEKETGTGTGTAIATSGGTAGEGLISRKQRNATTTTPTATVSSPTALAAISIRSTSTRSSSPPSLSLSPTTDRTRSDQHQQQQQHGSHLVPSHSFPHSLSYFSSPSSPNSPSSPLSFPALHYPSPGNSTSSSEPLSPASSSIHHQYHSNGLLANPSSVRRLSAAGGGGGGLSAGGGHSPGTSSSDADKRWRRRRTYSGSSSLYNGDGDRDRDEEDGGGGGGRNPSGVKVQVELAGEFVTPFELAHGLNGNGGPGTGSRRVVAPPLHSPLASPARRTSVVSLYPDDSASALMDDDDDHAELGARHRAGGGGGGVRILPSRQLDSHWSPQGQGQGQGQGARRGSSSGTPDGQHAGFFPMLPPRKSWSAGDGDQGVSSPLIYGRKPAFVARAPGRVNIIGDHVDHQGFSCLPAAIEKDILMAVSVTPALESSDPIEFYLANTRDRFKAVTLSAPSVLDSGAVDLIHHDEGSQRWGNYFAAAWKGLHSHLPPSVLSASTRPRTISILVDGSIPPESSLSSSAATTVCSSLVILEAFGARSLVDRTEMAEIAIESERLVGVNSGGMDQAASIFGVPSHALHIAFKLKLLSTPTALPPINPPMQFVTVNTLVVSDKKVTGPIHYNLRTAELRMASRAPQRHLGLNLPTHITASGQQEEDVTIRSIFRAWLAIRQGAGSVDSVDKGDETEEQLNAFAKVAAENLPSGALTREQVEEATGLSGEAYDKEFLQRFPIRADTFKLSARVSHVLSESARVLAFKNVCANTSDNSATEAYKQLAKLMNDSHTSLRGEFESSCPELDEIVEIALKNGAWAARQTGAGWGGSAVNLVPQPDVPRFISAIRKGYFEKRFSSSVDPSSPQHKTAEELESAVLVSEPAGGACLYYI</sequence>
<feature type="domain" description="GHMP kinase C-terminal" evidence="17">
    <location>
        <begin position="1510"/>
        <end position="1581"/>
    </location>
</feature>
<feature type="domain" description="GHMP kinase N-terminal" evidence="16">
    <location>
        <begin position="1217"/>
        <end position="1312"/>
    </location>
</feature>
<feature type="compositionally biased region" description="Low complexity" evidence="14">
    <location>
        <begin position="577"/>
        <end position="615"/>
    </location>
</feature>
<evidence type="ECO:0000256" key="10">
    <source>
        <dbReference type="ARBA" id="ARBA00022840"/>
    </source>
</evidence>
<dbReference type="EMBL" id="LWDE02001087">
    <property type="protein sequence ID" value="KAE8242446.1"/>
    <property type="molecule type" value="Genomic_DNA"/>
</dbReference>
<feature type="compositionally biased region" description="Acidic residues" evidence="14">
    <location>
        <begin position="729"/>
        <end position="742"/>
    </location>
</feature>
<comment type="caution">
    <text evidence="20">The sequence shown here is derived from an EMBL/GenBank/DDBJ whole genome shotgun (WGS) entry which is preliminary data.</text>
</comment>
<evidence type="ECO:0000313" key="21">
    <source>
        <dbReference type="Proteomes" id="UP000077684"/>
    </source>
</evidence>
<dbReference type="SUPFAM" id="SSF54211">
    <property type="entry name" value="Ribosomal protein S5 domain 2-like"/>
    <property type="match status" value="1"/>
</dbReference>
<evidence type="ECO:0000256" key="4">
    <source>
        <dbReference type="ARBA" id="ARBA00015841"/>
    </source>
</evidence>
<evidence type="ECO:0000256" key="9">
    <source>
        <dbReference type="ARBA" id="ARBA00022824"/>
    </source>
</evidence>
<evidence type="ECO:0000256" key="13">
    <source>
        <dbReference type="ARBA" id="ARBA00024899"/>
    </source>
</evidence>
<comment type="subcellular location">
    <subcellularLocation>
        <location evidence="1">Endoplasmic reticulum membrane</location>
        <topology evidence="1">Single-pass membrane protein</topology>
    </subcellularLocation>
</comment>
<dbReference type="InterPro" id="IPR013750">
    <property type="entry name" value="GHMP_kinase_C_dom"/>
</dbReference>
<dbReference type="Proteomes" id="UP000077684">
    <property type="component" value="Unassembled WGS sequence"/>
</dbReference>
<feature type="domain" description="Glycosyltransferase subfamily 4-like N-terminal" evidence="19">
    <location>
        <begin position="62"/>
        <end position="229"/>
    </location>
</feature>
<dbReference type="PRINTS" id="PR00473">
    <property type="entry name" value="GALCTOKINASE"/>
</dbReference>
<dbReference type="InterPro" id="IPR028098">
    <property type="entry name" value="Glyco_trans_4-like_N"/>
</dbReference>
<evidence type="ECO:0000259" key="18">
    <source>
        <dbReference type="Pfam" id="PF10509"/>
    </source>
</evidence>
<feature type="compositionally biased region" description="Low complexity" evidence="14">
    <location>
        <begin position="1005"/>
        <end position="1016"/>
    </location>
</feature>
<dbReference type="InterPro" id="IPR006204">
    <property type="entry name" value="GHMP_kinase_N_dom"/>
</dbReference>
<dbReference type="SUPFAM" id="SSF53756">
    <property type="entry name" value="UDP-Glycosyltransferase/glycogen phosphorylase"/>
    <property type="match status" value="1"/>
</dbReference>
<evidence type="ECO:0000256" key="7">
    <source>
        <dbReference type="ARBA" id="ARBA00022692"/>
    </source>
</evidence>
<dbReference type="PRINTS" id="PR00959">
    <property type="entry name" value="MEVGALKINASE"/>
</dbReference>
<feature type="region of interest" description="Disordered" evidence="14">
    <location>
        <begin position="333"/>
        <end position="364"/>
    </location>
</feature>
<evidence type="ECO:0000256" key="11">
    <source>
        <dbReference type="ARBA" id="ARBA00022989"/>
    </source>
</evidence>
<feature type="region of interest" description="Disordered" evidence="14">
    <location>
        <begin position="988"/>
        <end position="1020"/>
    </location>
</feature>
<dbReference type="GO" id="GO:0004578">
    <property type="term" value="F:chitobiosyldiphosphodolichol beta-mannosyltransferase activity"/>
    <property type="evidence" value="ECO:0007669"/>
    <property type="project" value="UniProtKB-EC"/>
</dbReference>
<comment type="pathway">
    <text evidence="2">Protein modification; protein glycosylation.</text>
</comment>
<dbReference type="GO" id="GO:0006012">
    <property type="term" value="P:galactose metabolic process"/>
    <property type="evidence" value="ECO:0007669"/>
    <property type="project" value="InterPro"/>
</dbReference>
<evidence type="ECO:0000256" key="5">
    <source>
        <dbReference type="ARBA" id="ARBA00022676"/>
    </source>
</evidence>
<dbReference type="Pfam" id="PF00288">
    <property type="entry name" value="GHMP_kinases_N"/>
    <property type="match status" value="1"/>
</dbReference>
<keyword evidence="7 15" id="KW-0812">Transmembrane</keyword>
<feature type="compositionally biased region" description="Basic residues" evidence="14">
    <location>
        <begin position="686"/>
        <end position="704"/>
    </location>
</feature>
<dbReference type="PANTHER" id="PTHR13036:SF0">
    <property type="entry name" value="CHITOBIOSYLDIPHOSPHODOLICHOL BETA-MANNOSYLTRANSFERASE"/>
    <property type="match status" value="1"/>
</dbReference>
<dbReference type="GO" id="GO:0005789">
    <property type="term" value="C:endoplasmic reticulum membrane"/>
    <property type="evidence" value="ECO:0007669"/>
    <property type="project" value="UniProtKB-SubCell"/>
</dbReference>
<dbReference type="Pfam" id="PF08544">
    <property type="entry name" value="GHMP_kinases_C"/>
    <property type="match status" value="1"/>
</dbReference>
<feature type="transmembrane region" description="Helical" evidence="15">
    <location>
        <begin position="6"/>
        <end position="28"/>
    </location>
</feature>
<dbReference type="Pfam" id="PF10509">
    <property type="entry name" value="GalKase_gal_bdg"/>
    <property type="match status" value="1"/>
</dbReference>
<evidence type="ECO:0000256" key="1">
    <source>
        <dbReference type="ARBA" id="ARBA00004389"/>
    </source>
</evidence>
<feature type="compositionally biased region" description="Low complexity" evidence="14">
    <location>
        <begin position="822"/>
        <end position="884"/>
    </location>
</feature>
<dbReference type="InterPro" id="IPR000705">
    <property type="entry name" value="Galactokinase"/>
</dbReference>
<reference evidence="20" key="1">
    <citation type="submission" date="2016-04" db="EMBL/GenBank/DDBJ databases">
        <authorList>
            <person name="Nguyen H.D."/>
            <person name="Samba Siva P."/>
            <person name="Cullis J."/>
            <person name="Levesque C.A."/>
            <person name="Hambleton S."/>
        </authorList>
    </citation>
    <scope>NUCLEOTIDE SEQUENCE</scope>
    <source>
        <strain evidence="20">DAOMC 236426</strain>
    </source>
</reference>
<feature type="domain" description="Galactokinase N-terminal" evidence="18">
    <location>
        <begin position="1121"/>
        <end position="1164"/>
    </location>
</feature>
<keyword evidence="10" id="KW-0067">ATP-binding</keyword>
<name>A0A8X7MN86_9BASI</name>
<organism evidence="20 21">
    <name type="scientific">Tilletia controversa</name>
    <name type="common">dwarf bunt fungus</name>
    <dbReference type="NCBI Taxonomy" id="13291"/>
    <lineage>
        <taxon>Eukaryota</taxon>
        <taxon>Fungi</taxon>
        <taxon>Dikarya</taxon>
        <taxon>Basidiomycota</taxon>
        <taxon>Ustilaginomycotina</taxon>
        <taxon>Exobasidiomycetes</taxon>
        <taxon>Tilletiales</taxon>
        <taxon>Tilletiaceae</taxon>
        <taxon>Tilletia</taxon>
    </lineage>
</organism>
<evidence type="ECO:0000256" key="8">
    <source>
        <dbReference type="ARBA" id="ARBA00022741"/>
    </source>
</evidence>
<keyword evidence="9" id="KW-0256">Endoplasmic reticulum</keyword>